<evidence type="ECO:0000313" key="2">
    <source>
        <dbReference type="EMBL" id="BBK23719.1"/>
    </source>
</evidence>
<dbReference type="CDD" id="cd00077">
    <property type="entry name" value="HDc"/>
    <property type="match status" value="1"/>
</dbReference>
<protein>
    <recommendedName>
        <fullName evidence="1">HD domain-containing protein</fullName>
    </recommendedName>
</protein>
<feature type="domain" description="HD" evidence="1">
    <location>
        <begin position="28"/>
        <end position="128"/>
    </location>
</feature>
<dbReference type="RefSeq" id="WP_115715702.1">
    <property type="nucleotide sequence ID" value="NZ_AP019695.1"/>
</dbReference>
<dbReference type="Proteomes" id="UP000464754">
    <property type="component" value="Chromosome"/>
</dbReference>
<evidence type="ECO:0000313" key="3">
    <source>
        <dbReference type="Proteomes" id="UP000464754"/>
    </source>
</evidence>
<dbReference type="AlphaFoldDB" id="A0A6N4TLT7"/>
<dbReference type="InterPro" id="IPR006674">
    <property type="entry name" value="HD_domain"/>
</dbReference>
<dbReference type="KEGG" id="aarg:Aargi30884_26220"/>
<accession>A0A6N4TLT7</accession>
<dbReference type="Gene3D" id="1.10.3210.10">
    <property type="entry name" value="Hypothetical protein af1432"/>
    <property type="match status" value="1"/>
</dbReference>
<organism evidence="2 3">
    <name type="scientific">Amedibacterium intestinale</name>
    <dbReference type="NCBI Taxonomy" id="2583452"/>
    <lineage>
        <taxon>Bacteria</taxon>
        <taxon>Bacillati</taxon>
        <taxon>Bacillota</taxon>
        <taxon>Erysipelotrichia</taxon>
        <taxon>Erysipelotrichales</taxon>
        <taxon>Erysipelotrichaceae</taxon>
        <taxon>Amedibacterium</taxon>
    </lineage>
</organism>
<evidence type="ECO:0000259" key="1">
    <source>
        <dbReference type="Pfam" id="PF01966"/>
    </source>
</evidence>
<name>A0A6N4TLT7_9FIRM</name>
<dbReference type="EMBL" id="AP019695">
    <property type="protein sequence ID" value="BBK23719.1"/>
    <property type="molecule type" value="Genomic_DNA"/>
</dbReference>
<dbReference type="Pfam" id="PF01966">
    <property type="entry name" value="HD"/>
    <property type="match status" value="1"/>
</dbReference>
<keyword evidence="3" id="KW-1185">Reference proteome</keyword>
<dbReference type="SUPFAM" id="SSF109604">
    <property type="entry name" value="HD-domain/PDEase-like"/>
    <property type="match status" value="1"/>
</dbReference>
<sequence length="159" mass="18375">MNRIHFVQQCVDREIEKLHNSELKKLAYIHTYGVFQLAALLAQMRHIDIELASICALLHDISQYSENAARKEHANKSSNYAKKLLSESSFFTDEEIQQICHCISVHSNKQNHNDGALCELLKDADVFQRFLYDPSTPLERNHQLRVVSILKELKLNKGE</sequence>
<reference evidence="3" key="1">
    <citation type="submission" date="2019-05" db="EMBL/GenBank/DDBJ databases">
        <title>Complete genome sequencing of Absiella argi strain JCM 30884.</title>
        <authorList>
            <person name="Sakamoto M."/>
            <person name="Murakami T."/>
            <person name="Mori H."/>
        </authorList>
    </citation>
    <scope>NUCLEOTIDE SEQUENCE [LARGE SCALE GENOMIC DNA]</scope>
    <source>
        <strain evidence="3">JCM 30884</strain>
    </source>
</reference>
<dbReference type="InterPro" id="IPR003607">
    <property type="entry name" value="HD/PDEase_dom"/>
</dbReference>
<gene>
    <name evidence="2" type="ORF">Aargi30884_26220</name>
</gene>
<proteinExistence type="predicted"/>